<proteinExistence type="predicted"/>
<dbReference type="WBParaSite" id="RSKR_0000616900.1">
    <property type="protein sequence ID" value="RSKR_0000616900.1"/>
    <property type="gene ID" value="RSKR_0000616900"/>
</dbReference>
<protein>
    <submittedName>
        <fullName evidence="2">VASP_tetra domain-containing protein</fullName>
    </submittedName>
</protein>
<dbReference type="Proteomes" id="UP000095286">
    <property type="component" value="Unplaced"/>
</dbReference>
<organism evidence="1 2">
    <name type="scientific">Rhabditophanes sp. KR3021</name>
    <dbReference type="NCBI Taxonomy" id="114890"/>
    <lineage>
        <taxon>Eukaryota</taxon>
        <taxon>Metazoa</taxon>
        <taxon>Ecdysozoa</taxon>
        <taxon>Nematoda</taxon>
        <taxon>Chromadorea</taxon>
        <taxon>Rhabditida</taxon>
        <taxon>Tylenchina</taxon>
        <taxon>Panagrolaimomorpha</taxon>
        <taxon>Strongyloidoidea</taxon>
        <taxon>Alloionematidae</taxon>
        <taxon>Rhabditophanes</taxon>
    </lineage>
</organism>
<accession>A0AC35U0A6</accession>
<sequence length="102" mass="11418">MSHSGVDSQIPNLRRSKSNDGALERDPPNDINTTHTNRSNESLDELKKTLSQEIMELVEDRLKTAMENQMGMINQTLAKAFSTIYHPPTPSNQPVDPPIGQF</sequence>
<reference evidence="2" key="1">
    <citation type="submission" date="2016-11" db="UniProtKB">
        <authorList>
            <consortium name="WormBaseParasite"/>
        </authorList>
    </citation>
    <scope>IDENTIFICATION</scope>
    <source>
        <strain evidence="2">KR3021</strain>
    </source>
</reference>
<name>A0AC35U0A6_9BILA</name>
<evidence type="ECO:0000313" key="2">
    <source>
        <dbReference type="WBParaSite" id="RSKR_0000616900.1"/>
    </source>
</evidence>
<evidence type="ECO:0000313" key="1">
    <source>
        <dbReference type="Proteomes" id="UP000095286"/>
    </source>
</evidence>